<evidence type="ECO:0000313" key="3">
    <source>
        <dbReference type="Proteomes" id="UP000013827"/>
    </source>
</evidence>
<dbReference type="AlphaFoldDB" id="A0A0D3JCE9"/>
<dbReference type="RefSeq" id="XP_005773613.1">
    <property type="nucleotide sequence ID" value="XM_005773556.1"/>
</dbReference>
<sequence length="1025" mass="109049">MGCTASKMEHAVTDDINGRADIEEARAENQALKDEIQALKDEIQALKAGTPDDSDKCGTSRYIKADALVNKVQELKDEVQSLKAGSTPDGSDKLGTSRDVDAQPATKWGVSAWVRSIELTEVVAKALKAPAGADPFNYVCNLSLADLEGKLEAEKLSGLVAPLWSAIEKLRDQSAATGAALNAKFAAEGDAFKGEMGFGGVEQFYGGVLHASSLPILPAHSYQRPPSPDLWAGLEKIIGPPLMVDGSLLKAMETEHCEKKDADVPFDTSNGIKGATSKLEWEFVVAPVEDQDGRYAERGGDFRTAHPEWCRKPEPLSVYEKKMADEMNPKLVKAGQAPLTKEELVAGRLYTGPMYEKYNGVLRFSSARGANGAVRLEYASEKEVPFLQKKCGLLNLGEWAATAAGKGEAAVRWTWHNQYSTTIHAINSIIVKLSPLTKITPLYRGWAGATLPEAFFKPDALGFRGGVEYGFSSTTTDRAQAVHYAEGKASTVLELGMGMIDRGADIAWLSQYPHERETLLPPLMGLQVRWTGVEGSTLVIQSSFSINMASLTLEQVAGKRKKLLTDMGAQMAAEVRRGVAGEAAEEASQLVRAHLGLERGADAGAADTRLEAPLGDEAEAYNNDLRFQAAVGDALKVKRAAVLAATMQHGGGSGLAAAMDTVLPLQASGVDLTGFPLGTTGWIKASEVEGESKEVGAKVIYQGREMVVSTGVTRDSEDEEDGKLKLVDDGMVGTVVAWMESEPSALTSLTLDWGKVCGRVREALLGAVRKTHTLVALSVGEEGAMPLNPLQLRGREAVPSLDLSSKDLGPASAAVVAAGVSVNGVLTDLNLSNNNIGGETGYIKASEVEGESKEVGAKVMYQGREMVVSKGVDSDGDLKLVDAVQTGVLAIAKALEVNGVLKTLNLMYNEIGDEGAAAIAGALRGNGVLTNLNLFYNSIGDEGAAVLGKALEGNGVLTTLNLEYNRMGEEGKGAIRDAVNGREGFKLEIELAFRLLARRHSAQLCYTPMIRSEEFAVPLLEGALL</sequence>
<dbReference type="InterPro" id="IPR052394">
    <property type="entry name" value="LRR-containing"/>
</dbReference>
<feature type="region of interest" description="Disordered" evidence="1">
    <location>
        <begin position="80"/>
        <end position="99"/>
    </location>
</feature>
<dbReference type="Pfam" id="PF13516">
    <property type="entry name" value="LRR_6"/>
    <property type="match status" value="3"/>
</dbReference>
<feature type="compositionally biased region" description="Basic and acidic residues" evidence="1">
    <location>
        <begin position="90"/>
        <end position="99"/>
    </location>
</feature>
<dbReference type="Gene3D" id="3.80.10.10">
    <property type="entry name" value="Ribonuclease Inhibitor"/>
    <property type="match status" value="2"/>
</dbReference>
<reference evidence="2" key="2">
    <citation type="submission" date="2024-10" db="UniProtKB">
        <authorList>
            <consortium name="EnsemblProtists"/>
        </authorList>
    </citation>
    <scope>IDENTIFICATION</scope>
</reference>
<protein>
    <recommendedName>
        <fullName evidence="4">Mono(ADP-ribosyl)transferase</fullName>
    </recommendedName>
</protein>
<dbReference type="GeneID" id="17266752"/>
<dbReference type="SUPFAM" id="SSF52047">
    <property type="entry name" value="RNI-like"/>
    <property type="match status" value="1"/>
</dbReference>
<dbReference type="InterPro" id="IPR001611">
    <property type="entry name" value="Leu-rich_rpt"/>
</dbReference>
<evidence type="ECO:0000256" key="1">
    <source>
        <dbReference type="SAM" id="MobiDB-lite"/>
    </source>
</evidence>
<dbReference type="PROSITE" id="PS51996">
    <property type="entry name" value="TR_MART"/>
    <property type="match status" value="1"/>
</dbReference>
<keyword evidence="3" id="KW-1185">Reference proteome</keyword>
<reference evidence="3" key="1">
    <citation type="journal article" date="2013" name="Nature">
        <title>Pan genome of the phytoplankton Emiliania underpins its global distribution.</title>
        <authorList>
            <person name="Read B.A."/>
            <person name="Kegel J."/>
            <person name="Klute M.J."/>
            <person name="Kuo A."/>
            <person name="Lefebvre S.C."/>
            <person name="Maumus F."/>
            <person name="Mayer C."/>
            <person name="Miller J."/>
            <person name="Monier A."/>
            <person name="Salamov A."/>
            <person name="Young J."/>
            <person name="Aguilar M."/>
            <person name="Claverie J.M."/>
            <person name="Frickenhaus S."/>
            <person name="Gonzalez K."/>
            <person name="Herman E.K."/>
            <person name="Lin Y.C."/>
            <person name="Napier J."/>
            <person name="Ogata H."/>
            <person name="Sarno A.F."/>
            <person name="Shmutz J."/>
            <person name="Schroeder D."/>
            <person name="de Vargas C."/>
            <person name="Verret F."/>
            <person name="von Dassow P."/>
            <person name="Valentin K."/>
            <person name="Van de Peer Y."/>
            <person name="Wheeler G."/>
            <person name="Dacks J.B."/>
            <person name="Delwiche C.F."/>
            <person name="Dyhrman S.T."/>
            <person name="Glockner G."/>
            <person name="John U."/>
            <person name="Richards T."/>
            <person name="Worden A.Z."/>
            <person name="Zhang X."/>
            <person name="Grigoriev I.V."/>
            <person name="Allen A.E."/>
            <person name="Bidle K."/>
            <person name="Borodovsky M."/>
            <person name="Bowler C."/>
            <person name="Brownlee C."/>
            <person name="Cock J.M."/>
            <person name="Elias M."/>
            <person name="Gladyshev V.N."/>
            <person name="Groth M."/>
            <person name="Guda C."/>
            <person name="Hadaegh A."/>
            <person name="Iglesias-Rodriguez M.D."/>
            <person name="Jenkins J."/>
            <person name="Jones B.M."/>
            <person name="Lawson T."/>
            <person name="Leese F."/>
            <person name="Lindquist E."/>
            <person name="Lobanov A."/>
            <person name="Lomsadze A."/>
            <person name="Malik S.B."/>
            <person name="Marsh M.E."/>
            <person name="Mackinder L."/>
            <person name="Mock T."/>
            <person name="Mueller-Roeber B."/>
            <person name="Pagarete A."/>
            <person name="Parker M."/>
            <person name="Probert I."/>
            <person name="Quesneville H."/>
            <person name="Raines C."/>
            <person name="Rensing S.A."/>
            <person name="Riano-Pachon D.M."/>
            <person name="Richier S."/>
            <person name="Rokitta S."/>
            <person name="Shiraiwa Y."/>
            <person name="Soanes D.M."/>
            <person name="van der Giezen M."/>
            <person name="Wahlund T.M."/>
            <person name="Williams B."/>
            <person name="Wilson W."/>
            <person name="Wolfe G."/>
            <person name="Wurch L.L."/>
        </authorList>
    </citation>
    <scope>NUCLEOTIDE SEQUENCE</scope>
</reference>
<dbReference type="HOGENOM" id="CLU_011207_0_0_1"/>
<dbReference type="KEGG" id="ehx:EMIHUDRAFT_458438"/>
<dbReference type="Gene3D" id="3.90.176.10">
    <property type="entry name" value="Toxin ADP-ribosyltransferase, Chain A, domain 1"/>
    <property type="match status" value="1"/>
</dbReference>
<organism evidence="2 3">
    <name type="scientific">Emiliania huxleyi (strain CCMP1516)</name>
    <dbReference type="NCBI Taxonomy" id="280463"/>
    <lineage>
        <taxon>Eukaryota</taxon>
        <taxon>Haptista</taxon>
        <taxon>Haptophyta</taxon>
        <taxon>Prymnesiophyceae</taxon>
        <taxon>Isochrysidales</taxon>
        <taxon>Noelaerhabdaceae</taxon>
        <taxon>Emiliania</taxon>
    </lineage>
</organism>
<dbReference type="eggNOG" id="KOG4308">
    <property type="taxonomic scope" value="Eukaryota"/>
</dbReference>
<dbReference type="PANTHER" id="PTHR24114">
    <property type="entry name" value="LEUCINE RICH REPEAT FAMILY PROTEIN"/>
    <property type="match status" value="1"/>
</dbReference>
<evidence type="ECO:0000313" key="2">
    <source>
        <dbReference type="EnsemblProtists" id="EOD21184"/>
    </source>
</evidence>
<dbReference type="PANTHER" id="PTHR24114:SF2">
    <property type="entry name" value="F-BOX DOMAIN-CONTAINING PROTEIN-RELATED"/>
    <property type="match status" value="1"/>
</dbReference>
<dbReference type="InterPro" id="IPR032675">
    <property type="entry name" value="LRR_dom_sf"/>
</dbReference>
<dbReference type="SMART" id="SM00368">
    <property type="entry name" value="LRR_RI"/>
    <property type="match status" value="3"/>
</dbReference>
<accession>A0A0D3JCE9</accession>
<dbReference type="Proteomes" id="UP000013827">
    <property type="component" value="Unassembled WGS sequence"/>
</dbReference>
<name>A0A0D3JCE9_EMIH1</name>
<dbReference type="EnsemblProtists" id="EOD21184">
    <property type="protein sequence ID" value="EOD21184"/>
    <property type="gene ID" value="EMIHUDRAFT_458438"/>
</dbReference>
<evidence type="ECO:0008006" key="4">
    <source>
        <dbReference type="Google" id="ProtNLM"/>
    </source>
</evidence>
<dbReference type="SUPFAM" id="SSF56399">
    <property type="entry name" value="ADP-ribosylation"/>
    <property type="match status" value="1"/>
</dbReference>
<proteinExistence type="predicted"/>
<dbReference type="PaxDb" id="2903-EOD21184"/>